<dbReference type="Proteomes" id="UP000295083">
    <property type="component" value="Unassembled WGS sequence"/>
</dbReference>
<dbReference type="AlphaFoldDB" id="A0A4R8Q6T5"/>
<comment type="caution">
    <text evidence="1">The sequence shown here is derived from an EMBL/GenBank/DDBJ whole genome shotgun (WGS) entry which is preliminary data.</text>
</comment>
<sequence length="331" mass="37115">MTASGTAIITATITTNTTVVEKPWSIVIPDEGCGNKSRFLDVEGKPVYREVRLLKQKSNISKEDVSLVDELRDRFESWFIHNTKSTYNVDPVTRTTNQLFYGLRTMEDKLNFGFCLANLYGIDLVHDEHQAITRWVAGYEISSPFKAAVAKIPATTGAVIRWTHLSHKAFQMLDERLPGIISKGEPGVYEVRDLVINELSATGEPVREVMATTLGFNEESFGQYADGPRGVPEFLFVINSRSGKSISPLVDGDCKEVVFIQNMTGKFKLVGRQVLGGNWRDGKRGPRRVYYFDEIEAPETESHITARDIKNMKYKGFFEAFGFGPCELGCC</sequence>
<proteinExistence type="predicted"/>
<keyword evidence="2" id="KW-1185">Reference proteome</keyword>
<organism evidence="1 2">
    <name type="scientific">Colletotrichum spinosum</name>
    <dbReference type="NCBI Taxonomy" id="1347390"/>
    <lineage>
        <taxon>Eukaryota</taxon>
        <taxon>Fungi</taxon>
        <taxon>Dikarya</taxon>
        <taxon>Ascomycota</taxon>
        <taxon>Pezizomycotina</taxon>
        <taxon>Sordariomycetes</taxon>
        <taxon>Hypocreomycetidae</taxon>
        <taxon>Glomerellales</taxon>
        <taxon>Glomerellaceae</taxon>
        <taxon>Colletotrichum</taxon>
        <taxon>Colletotrichum orbiculare species complex</taxon>
    </lineage>
</organism>
<reference evidence="1 2" key="1">
    <citation type="submission" date="2018-11" db="EMBL/GenBank/DDBJ databases">
        <title>Genome sequence and assembly of Colletotrichum spinosum.</title>
        <authorList>
            <person name="Gan P."/>
            <person name="Shirasu K."/>
        </authorList>
    </citation>
    <scope>NUCLEOTIDE SEQUENCE [LARGE SCALE GENOMIC DNA]</scope>
    <source>
        <strain evidence="1 2">CBS 515.97</strain>
    </source>
</reference>
<protein>
    <submittedName>
        <fullName evidence="1">Uncharacterized protein</fullName>
    </submittedName>
</protein>
<accession>A0A4R8Q6T5</accession>
<name>A0A4R8Q6T5_9PEZI</name>
<dbReference type="EMBL" id="QAPG01000079">
    <property type="protein sequence ID" value="TDZ32436.1"/>
    <property type="molecule type" value="Genomic_DNA"/>
</dbReference>
<evidence type="ECO:0000313" key="1">
    <source>
        <dbReference type="EMBL" id="TDZ32436.1"/>
    </source>
</evidence>
<evidence type="ECO:0000313" key="2">
    <source>
        <dbReference type="Proteomes" id="UP000295083"/>
    </source>
</evidence>
<gene>
    <name evidence="1" type="ORF">C8035_v012293</name>
</gene>